<dbReference type="CDD" id="cd01991">
    <property type="entry name" value="Asn_synthase_B_C"/>
    <property type="match status" value="1"/>
</dbReference>
<dbReference type="InterPro" id="IPR014729">
    <property type="entry name" value="Rossmann-like_a/b/a_fold"/>
</dbReference>
<dbReference type="Gene3D" id="3.40.50.620">
    <property type="entry name" value="HUPs"/>
    <property type="match status" value="1"/>
</dbReference>
<keyword evidence="5" id="KW-0436">Ligase</keyword>
<comment type="caution">
    <text evidence="5">The sequence shown here is derived from an EMBL/GenBank/DDBJ whole genome shotgun (WGS) entry which is preliminary data.</text>
</comment>
<dbReference type="EC" id="6.3.5.4" evidence="2"/>
<evidence type="ECO:0000313" key="5">
    <source>
        <dbReference type="EMBL" id="OPZ89599.1"/>
    </source>
</evidence>
<evidence type="ECO:0000256" key="2">
    <source>
        <dbReference type="ARBA" id="ARBA00012737"/>
    </source>
</evidence>
<dbReference type="InterPro" id="IPR001962">
    <property type="entry name" value="Asn_synthase"/>
</dbReference>
<reference evidence="5" key="1">
    <citation type="submission" date="2017-02" db="EMBL/GenBank/DDBJ databases">
        <title>Delving into the versatile metabolic prowess of the omnipresent phylum Bacteroidetes.</title>
        <authorList>
            <person name="Nobu M.K."/>
            <person name="Mei R."/>
            <person name="Narihiro T."/>
            <person name="Kuroda K."/>
            <person name="Liu W.-T."/>
        </authorList>
    </citation>
    <scope>NUCLEOTIDE SEQUENCE</scope>
    <source>
        <strain evidence="5">ADurb.Bin417</strain>
    </source>
</reference>
<dbReference type="Pfam" id="PF00733">
    <property type="entry name" value="Asn_synthase"/>
    <property type="match status" value="1"/>
</dbReference>
<dbReference type="PANTHER" id="PTHR43284:SF1">
    <property type="entry name" value="ASPARAGINE SYNTHETASE"/>
    <property type="match status" value="1"/>
</dbReference>
<evidence type="ECO:0000256" key="1">
    <source>
        <dbReference type="ARBA" id="ARBA00005187"/>
    </source>
</evidence>
<dbReference type="PANTHER" id="PTHR43284">
    <property type="entry name" value="ASPARAGINE SYNTHETASE (GLUTAMINE-HYDROLYZING)"/>
    <property type="match status" value="1"/>
</dbReference>
<dbReference type="GO" id="GO:0005829">
    <property type="term" value="C:cytosol"/>
    <property type="evidence" value="ECO:0007669"/>
    <property type="project" value="TreeGrafter"/>
</dbReference>
<proteinExistence type="predicted"/>
<evidence type="ECO:0000256" key="3">
    <source>
        <dbReference type="ARBA" id="ARBA00048741"/>
    </source>
</evidence>
<organism evidence="5">
    <name type="scientific">candidate division TA06 bacterium ADurb.Bin417</name>
    <dbReference type="NCBI Taxonomy" id="1852828"/>
    <lineage>
        <taxon>Bacteria</taxon>
        <taxon>Bacteria division TA06</taxon>
    </lineage>
</organism>
<evidence type="ECO:0000259" key="4">
    <source>
        <dbReference type="Pfam" id="PF00733"/>
    </source>
</evidence>
<dbReference type="EMBL" id="MWAK01000349">
    <property type="protein sequence ID" value="OPZ89599.1"/>
    <property type="molecule type" value="Genomic_DNA"/>
</dbReference>
<dbReference type="SUPFAM" id="SSF52402">
    <property type="entry name" value="Adenine nucleotide alpha hydrolases-like"/>
    <property type="match status" value="1"/>
</dbReference>
<dbReference type="GO" id="GO:0004066">
    <property type="term" value="F:asparagine synthase (glutamine-hydrolyzing) activity"/>
    <property type="evidence" value="ECO:0007669"/>
    <property type="project" value="UniProtKB-EC"/>
</dbReference>
<protein>
    <recommendedName>
        <fullName evidence="2">asparagine synthase (glutamine-hydrolyzing)</fullName>
        <ecNumber evidence="2">6.3.5.4</ecNumber>
    </recommendedName>
</protein>
<sequence length="367" mass="42156">MSDVPLGAFLSGGLDSSAVVGLMSLASPRPVRTFSIGFSEESYSELKYAALAARAFRTEHREFMVRPDIVEILPEVVRHYSEPFGDSSAIPTFYLARETRKHVTVALSGDGGDENFAGYPRYRQALELERLLPLLRWAAPLAARRGDALRRGWQRKLDWALGEAPRLTPAGRYGRWITVFPADQRERLYRGRLREQLARNALDRLEAVWARTGDRLDRMLDADFQLYLPDCLQVKMDIASMAHGLEVRSPLLDQEVVELAASLPAGLKLRRGAGKYLFRREMRELLPPEILKRRKMGFGIPLSPWFRRELKDYLAGHILDRRALGRGYFEPEAVRRLFEEHVSGRVDHTSRLYLLLVLELWHRLYLD</sequence>
<dbReference type="AlphaFoldDB" id="A0A1V5M8Q4"/>
<comment type="pathway">
    <text evidence="1">Amino-acid biosynthesis; L-asparagine biosynthesis; L-asparagine from L-aspartate (L-Gln route): step 1/1.</text>
</comment>
<dbReference type="InterPro" id="IPR051786">
    <property type="entry name" value="ASN_synthetase/amidase"/>
</dbReference>
<gene>
    <name evidence="5" type="primary">asnB</name>
    <name evidence="5" type="ORF">BWY73_01473</name>
</gene>
<comment type="catalytic activity">
    <reaction evidence="3">
        <text>L-aspartate + L-glutamine + ATP + H2O = L-asparagine + L-glutamate + AMP + diphosphate + H(+)</text>
        <dbReference type="Rhea" id="RHEA:12228"/>
        <dbReference type="ChEBI" id="CHEBI:15377"/>
        <dbReference type="ChEBI" id="CHEBI:15378"/>
        <dbReference type="ChEBI" id="CHEBI:29985"/>
        <dbReference type="ChEBI" id="CHEBI:29991"/>
        <dbReference type="ChEBI" id="CHEBI:30616"/>
        <dbReference type="ChEBI" id="CHEBI:33019"/>
        <dbReference type="ChEBI" id="CHEBI:58048"/>
        <dbReference type="ChEBI" id="CHEBI:58359"/>
        <dbReference type="ChEBI" id="CHEBI:456215"/>
        <dbReference type="EC" id="6.3.5.4"/>
    </reaction>
</comment>
<dbReference type="GO" id="GO:0006529">
    <property type="term" value="P:asparagine biosynthetic process"/>
    <property type="evidence" value="ECO:0007669"/>
    <property type="project" value="InterPro"/>
</dbReference>
<name>A0A1V5M8Q4_UNCT6</name>
<accession>A0A1V5M8Q4</accession>
<feature type="domain" description="Asparagine synthetase" evidence="4">
    <location>
        <begin position="1"/>
        <end position="363"/>
    </location>
</feature>
<dbReference type="Proteomes" id="UP000485484">
    <property type="component" value="Unassembled WGS sequence"/>
</dbReference>